<dbReference type="Proteomes" id="UP000260351">
    <property type="component" value="Unassembled WGS sequence"/>
</dbReference>
<dbReference type="RefSeq" id="WP_116649485.1">
    <property type="nucleotide sequence ID" value="NZ_QUZK01000012.1"/>
</dbReference>
<reference evidence="1 2" key="1">
    <citation type="submission" date="2018-08" db="EMBL/GenBank/DDBJ databases">
        <title>Wenzhouxiangella salilacus sp. nov., a novel bacterium isolated from a saline lake in Xinjiang Province, China.</title>
        <authorList>
            <person name="Han S."/>
        </authorList>
    </citation>
    <scope>NUCLEOTIDE SEQUENCE [LARGE SCALE GENOMIC DNA]</scope>
    <source>
        <strain evidence="1 2">XDB06</strain>
    </source>
</reference>
<comment type="caution">
    <text evidence="1">The sequence shown here is derived from an EMBL/GenBank/DDBJ whole genome shotgun (WGS) entry which is preliminary data.</text>
</comment>
<dbReference type="PANTHER" id="PTHR30024">
    <property type="entry name" value="ALIPHATIC SULFONATES-BINDING PROTEIN-RELATED"/>
    <property type="match status" value="1"/>
</dbReference>
<organism evidence="1 2">
    <name type="scientific">Wenzhouxiangella sediminis</name>
    <dbReference type="NCBI Taxonomy" id="1792836"/>
    <lineage>
        <taxon>Bacteria</taxon>
        <taxon>Pseudomonadati</taxon>
        <taxon>Pseudomonadota</taxon>
        <taxon>Gammaproteobacteria</taxon>
        <taxon>Chromatiales</taxon>
        <taxon>Wenzhouxiangellaceae</taxon>
        <taxon>Wenzhouxiangella</taxon>
    </lineage>
</organism>
<name>A0A3E1KC51_9GAMM</name>
<protein>
    <submittedName>
        <fullName evidence="1">ABC transporter substrate-binding protein</fullName>
    </submittedName>
</protein>
<dbReference type="Gene3D" id="3.40.190.10">
    <property type="entry name" value="Periplasmic binding protein-like II"/>
    <property type="match status" value="2"/>
</dbReference>
<evidence type="ECO:0000313" key="1">
    <source>
        <dbReference type="EMBL" id="RFF32303.1"/>
    </source>
</evidence>
<dbReference type="EMBL" id="QUZK01000012">
    <property type="protein sequence ID" value="RFF32303.1"/>
    <property type="molecule type" value="Genomic_DNA"/>
</dbReference>
<proteinExistence type="predicted"/>
<dbReference type="Pfam" id="PF13379">
    <property type="entry name" value="NMT1_2"/>
    <property type="match status" value="1"/>
</dbReference>
<gene>
    <name evidence="1" type="ORF">DZC52_02230</name>
</gene>
<evidence type="ECO:0000313" key="2">
    <source>
        <dbReference type="Proteomes" id="UP000260351"/>
    </source>
</evidence>
<keyword evidence="2" id="KW-1185">Reference proteome</keyword>
<dbReference type="OrthoDB" id="5292144at2"/>
<accession>A0A3E1KC51</accession>
<sequence>MINLARIGLVAGISSLLSLPPAVRADETADIARIAGAVYLGDIPTAVADKFSTFQSNGVQAVVEYSESGQRSLARLRSGEVDFALMALTPFVLDRLADPDPGQPDDPIILASLVHSGELTRLLFRDDAGIERPADLVGKRIAVQCGTNTDFALWLFMQFHGIEPGSVRRQCVDFGRTAQVLQTGLVDAAVLPDPWSFDAHRSEAGASAMSAFDLRRIYTGSWVLVTTRHVVEGHLARASRILAAYLDAIELTENRPDQALEAYNARHFVPAPVSREQWEALDFDVTLTWALISAVRQQLDWARSMGADGSEQPVAVLELIDPRPLRQLQPHRVDIPVRLNEAPAR</sequence>
<dbReference type="AlphaFoldDB" id="A0A3E1KC51"/>
<dbReference type="SUPFAM" id="SSF53850">
    <property type="entry name" value="Periplasmic binding protein-like II"/>
    <property type="match status" value="1"/>
</dbReference>